<proteinExistence type="predicted"/>
<dbReference type="Proteomes" id="UP000007383">
    <property type="component" value="Chromosome"/>
</dbReference>
<keyword evidence="3" id="KW-1185">Reference proteome</keyword>
<gene>
    <name evidence="2" type="ordered locus">Spiaf_2375</name>
</gene>
<name>H9ULL4_SPIAZ</name>
<dbReference type="PATRIC" id="fig|889378.3.peg.2350"/>
<dbReference type="InterPro" id="IPR002645">
    <property type="entry name" value="STAS_dom"/>
</dbReference>
<dbReference type="STRING" id="889378.Spiaf_2375"/>
<dbReference type="PANTHER" id="PTHR35849:SF2">
    <property type="entry name" value="BLR2341 PROTEIN"/>
    <property type="match status" value="1"/>
</dbReference>
<evidence type="ECO:0000313" key="2">
    <source>
        <dbReference type="EMBL" id="AFG38407.1"/>
    </source>
</evidence>
<dbReference type="HOGENOM" id="CLU_166047_0_0_12"/>
<dbReference type="EMBL" id="CP003282">
    <property type="protein sequence ID" value="AFG38407.1"/>
    <property type="molecule type" value="Genomic_DNA"/>
</dbReference>
<dbReference type="PANTHER" id="PTHR35849">
    <property type="entry name" value="BLR2341 PROTEIN"/>
    <property type="match status" value="1"/>
</dbReference>
<dbReference type="SUPFAM" id="SSF52091">
    <property type="entry name" value="SpoIIaa-like"/>
    <property type="match status" value="1"/>
</dbReference>
<dbReference type="InterPro" id="IPR058548">
    <property type="entry name" value="MlaB-like_STAS"/>
</dbReference>
<dbReference type="AlphaFoldDB" id="H9ULL4"/>
<evidence type="ECO:0000259" key="1">
    <source>
        <dbReference type="PROSITE" id="PS50801"/>
    </source>
</evidence>
<accession>H9ULL4</accession>
<dbReference type="Pfam" id="PF13466">
    <property type="entry name" value="STAS_2"/>
    <property type="match status" value="1"/>
</dbReference>
<dbReference type="KEGG" id="sfc:Spiaf_2375"/>
<dbReference type="InterPro" id="IPR052746">
    <property type="entry name" value="MlaB_ABC_Transporter"/>
</dbReference>
<sequence>MIEVKSTKKKSTVIIRGRLTHSEAAEVHARLLQAVQAAGLVELDLDGVTGIDLAGYQLLLSLSRSAAAGKTTLQVNAGSCAARLQKLGGFAGLPQPFGGEAAS</sequence>
<dbReference type="Gene3D" id="3.30.750.24">
    <property type="entry name" value="STAS domain"/>
    <property type="match status" value="1"/>
</dbReference>
<feature type="domain" description="STAS" evidence="1">
    <location>
        <begin position="1"/>
        <end position="103"/>
    </location>
</feature>
<reference evidence="3" key="1">
    <citation type="journal article" date="2013" name="Stand. Genomic Sci.">
        <title>Complete genome sequence of the halophilic bacterium Spirochaeta africana type strain (Z-7692(T)) from the alkaline Lake Magadi in the East African Rift.</title>
        <authorList>
            <person name="Liolos K."/>
            <person name="Abt B."/>
            <person name="Scheuner C."/>
            <person name="Teshima H."/>
            <person name="Held B."/>
            <person name="Lapidus A."/>
            <person name="Nolan M."/>
            <person name="Lucas S."/>
            <person name="Deshpande S."/>
            <person name="Cheng J.F."/>
            <person name="Tapia R."/>
            <person name="Goodwin L.A."/>
            <person name="Pitluck S."/>
            <person name="Pagani I."/>
            <person name="Ivanova N."/>
            <person name="Mavromatis K."/>
            <person name="Mikhailova N."/>
            <person name="Huntemann M."/>
            <person name="Pati A."/>
            <person name="Chen A."/>
            <person name="Palaniappan K."/>
            <person name="Land M."/>
            <person name="Rohde M."/>
            <person name="Tindall B.J."/>
            <person name="Detter J.C."/>
            <person name="Goker M."/>
            <person name="Bristow J."/>
            <person name="Eisen J.A."/>
            <person name="Markowitz V."/>
            <person name="Hugenholtz P."/>
            <person name="Woyke T."/>
            <person name="Klenk H.P."/>
            <person name="Kyrpides N.C."/>
        </authorList>
    </citation>
    <scope>NUCLEOTIDE SEQUENCE</scope>
    <source>
        <strain evidence="3">ATCC 700263 / DSM 8902 / Z-7692</strain>
    </source>
</reference>
<protein>
    <recommendedName>
        <fullName evidence="1">STAS domain-containing protein</fullName>
    </recommendedName>
</protein>
<organism evidence="2 3">
    <name type="scientific">Spirochaeta africana (strain ATCC 700263 / DSM 8902 / Z-7692)</name>
    <dbReference type="NCBI Taxonomy" id="889378"/>
    <lineage>
        <taxon>Bacteria</taxon>
        <taxon>Pseudomonadati</taxon>
        <taxon>Spirochaetota</taxon>
        <taxon>Spirochaetia</taxon>
        <taxon>Spirochaetales</taxon>
        <taxon>Spirochaetaceae</taxon>
        <taxon>Spirochaeta</taxon>
    </lineage>
</organism>
<dbReference type="InterPro" id="IPR036513">
    <property type="entry name" value="STAS_dom_sf"/>
</dbReference>
<dbReference type="PROSITE" id="PS50801">
    <property type="entry name" value="STAS"/>
    <property type="match status" value="1"/>
</dbReference>
<evidence type="ECO:0000313" key="3">
    <source>
        <dbReference type="Proteomes" id="UP000007383"/>
    </source>
</evidence>
<dbReference type="RefSeq" id="WP_014456389.1">
    <property type="nucleotide sequence ID" value="NC_017098.1"/>
</dbReference>